<protein>
    <recommendedName>
        <fullName evidence="3">FlgN protein</fullName>
    </recommendedName>
</protein>
<dbReference type="KEGG" id="sbf:JCM31447_07940"/>
<dbReference type="Proteomes" id="UP000291236">
    <property type="component" value="Chromosome"/>
</dbReference>
<evidence type="ECO:0000313" key="1">
    <source>
        <dbReference type="EMBL" id="BBH52353.1"/>
    </source>
</evidence>
<gene>
    <name evidence="1" type="ORF">JCM31447_07940</name>
</gene>
<reference evidence="1 2" key="1">
    <citation type="submission" date="2018-12" db="EMBL/GenBank/DDBJ databases">
        <title>Rubrispira sanarue gen. nov., sp., nov., a member of the order Silvanigrellales, isolated from a brackish lake in Hamamatsu Japan.</title>
        <authorList>
            <person name="Maejima Y."/>
            <person name="Iino T."/>
            <person name="Muraguchi Y."/>
            <person name="Fukuda K."/>
            <person name="Nojiri H."/>
            <person name="Ohkuma M."/>
            <person name="Moriuchi R."/>
            <person name="Dohra H."/>
            <person name="Kimbara K."/>
            <person name="Shintani M."/>
        </authorList>
    </citation>
    <scope>NUCLEOTIDE SEQUENCE [LARGE SCALE GENOMIC DNA]</scope>
    <source>
        <strain evidence="1 2">RF1110005</strain>
    </source>
</reference>
<dbReference type="EMBL" id="AP019368">
    <property type="protein sequence ID" value="BBH52353.1"/>
    <property type="molecule type" value="Genomic_DNA"/>
</dbReference>
<dbReference type="OrthoDB" id="5293130at2"/>
<organism evidence="1 2">
    <name type="scientific">Fluviispira sanaruensis</name>
    <dbReference type="NCBI Taxonomy" id="2493639"/>
    <lineage>
        <taxon>Bacteria</taxon>
        <taxon>Pseudomonadati</taxon>
        <taxon>Bdellovibrionota</taxon>
        <taxon>Oligoflexia</taxon>
        <taxon>Silvanigrellales</taxon>
        <taxon>Silvanigrellaceae</taxon>
        <taxon>Fluviispira</taxon>
    </lineage>
</organism>
<dbReference type="RefSeq" id="WP_130606776.1">
    <property type="nucleotide sequence ID" value="NZ_AP019368.1"/>
</dbReference>
<keyword evidence="2" id="KW-1185">Reference proteome</keyword>
<evidence type="ECO:0008006" key="3">
    <source>
        <dbReference type="Google" id="ProtNLM"/>
    </source>
</evidence>
<accession>A0A4P2VHB6</accession>
<name>A0A4P2VHB6_FLUSA</name>
<proteinExistence type="predicted"/>
<sequence length="192" mass="22365">MEELLSLIAQFNDILKKQILIFSEIVPILDEEESAISKYDLAELEKIIIIKDQNSRISQSLEEKRVITLKKICYMIAFDSRGHNLSLNLFAQAFSTYTKNIQSLISPETYEKLRDLEIQFFKIKEEFENQFEVIYPRIYRNQVVLKKLQRNVSLSLSLFQSEAEVGMNYDSLGKAQSLKHQSNNFSSVRVKA</sequence>
<dbReference type="AlphaFoldDB" id="A0A4P2VHB6"/>
<evidence type="ECO:0000313" key="2">
    <source>
        <dbReference type="Proteomes" id="UP000291236"/>
    </source>
</evidence>